<dbReference type="PANTHER" id="PTHR30011">
    <property type="entry name" value="ALKANESULFONATE MONOOXYGENASE-RELATED"/>
    <property type="match status" value="1"/>
</dbReference>
<dbReference type="Proteomes" id="UP000045285">
    <property type="component" value="Unassembled WGS sequence"/>
</dbReference>
<evidence type="ECO:0000256" key="5">
    <source>
        <dbReference type="ARBA" id="ARBA00033748"/>
    </source>
</evidence>
<evidence type="ECO:0000259" key="7">
    <source>
        <dbReference type="Pfam" id="PF00296"/>
    </source>
</evidence>
<feature type="binding site" evidence="6">
    <location>
        <position position="229"/>
    </location>
    <ligand>
        <name>FMN</name>
        <dbReference type="ChEBI" id="CHEBI:58210"/>
    </ligand>
</feature>
<dbReference type="Pfam" id="PF00296">
    <property type="entry name" value="Bac_luciferase"/>
    <property type="match status" value="1"/>
</dbReference>
<evidence type="ECO:0000256" key="1">
    <source>
        <dbReference type="ARBA" id="ARBA00022630"/>
    </source>
</evidence>
<proteinExistence type="inferred from homology"/>
<feature type="binding site" evidence="6">
    <location>
        <position position="228"/>
    </location>
    <ligand>
        <name>FMN</name>
        <dbReference type="ChEBI" id="CHEBI:58210"/>
    </ligand>
</feature>
<dbReference type="InterPro" id="IPR016215">
    <property type="entry name" value="NTA_MOA"/>
</dbReference>
<name>A0A090FT09_MESPL</name>
<dbReference type="PIRSF" id="PIRSF000337">
    <property type="entry name" value="NTA_MOA"/>
    <property type="match status" value="1"/>
</dbReference>
<dbReference type="CDD" id="cd01095">
    <property type="entry name" value="Nitrilotriacetate_monoxgenase"/>
    <property type="match status" value="1"/>
</dbReference>
<gene>
    <name evidence="8" type="ORF">MPL3356_390111</name>
</gene>
<feature type="domain" description="Luciferase-like" evidence="7">
    <location>
        <begin position="35"/>
        <end position="390"/>
    </location>
</feature>
<feature type="binding site" evidence="6">
    <location>
        <position position="105"/>
    </location>
    <ligand>
        <name>FMN</name>
        <dbReference type="ChEBI" id="CHEBI:58210"/>
    </ligand>
</feature>
<comment type="similarity">
    <text evidence="5">Belongs to the NtaA/SnaA/DszA monooxygenase family.</text>
</comment>
<reference evidence="9" key="1">
    <citation type="submission" date="2014-08" db="EMBL/GenBank/DDBJ databases">
        <authorList>
            <person name="Moulin L."/>
        </authorList>
    </citation>
    <scope>NUCLEOTIDE SEQUENCE [LARGE SCALE GENOMIC DNA]</scope>
</reference>
<keyword evidence="1 6" id="KW-0285">Flavoprotein</keyword>
<evidence type="ECO:0000256" key="4">
    <source>
        <dbReference type="ARBA" id="ARBA00023033"/>
    </source>
</evidence>
<sequence>MAKKAHLLGFIQHGVNSHATGMWRHPKDKVGWNYARPEYWQHMARTMERGLFDAMFIADELAPYNTHANSSDPIVKYAVQFPTHEPSTIAPIITSATTHLGVGVTLSTAFEHPYSMCRRLSSLDHLSNGRIAWNIVSSYSKSEWEAYGAEMTDRGHRYERLDEYMELCYKLWNSWELDAIIADKESGVYADPSKVHEVVHEGTFFRSRGRHFVAPSPQGQPVLWQAGSSDRGRDFAAKHAEAIFAVLPTVARMRQYSDDLNTRVSERFNRPHGSVRLIYGVQTVVAETREEAQAKYERILACIPPEGALAWMSGHFGLDFSTFDLDDLIQDIEVPGIQGLFESILYARDGAPVTIRDAAIIYAQGMGMPVLVGTPADIADRLEEFMDDGGADGFMLIATYTPGCFEEFVDLVVPELQRRGRYRTEYPGTMLRENLLND</sequence>
<dbReference type="Gene3D" id="3.20.20.30">
    <property type="entry name" value="Luciferase-like domain"/>
    <property type="match status" value="1"/>
</dbReference>
<keyword evidence="2 6" id="KW-0288">FMN</keyword>
<keyword evidence="9" id="KW-1185">Reference proteome</keyword>
<accession>A0A090FT09</accession>
<evidence type="ECO:0000256" key="6">
    <source>
        <dbReference type="PIRSR" id="PIRSR000337-1"/>
    </source>
</evidence>
<dbReference type="GO" id="GO:0004497">
    <property type="term" value="F:monooxygenase activity"/>
    <property type="evidence" value="ECO:0007669"/>
    <property type="project" value="UniProtKB-KW"/>
</dbReference>
<dbReference type="PANTHER" id="PTHR30011:SF16">
    <property type="entry name" value="C2H2 FINGER DOMAIN TRANSCRIPTION FACTOR (EUROFUNG)-RELATED"/>
    <property type="match status" value="1"/>
</dbReference>
<evidence type="ECO:0000256" key="2">
    <source>
        <dbReference type="ARBA" id="ARBA00022643"/>
    </source>
</evidence>
<keyword evidence="4" id="KW-0503">Monooxygenase</keyword>
<evidence type="ECO:0000256" key="3">
    <source>
        <dbReference type="ARBA" id="ARBA00023002"/>
    </source>
</evidence>
<feature type="binding site" evidence="6">
    <location>
        <position position="59"/>
    </location>
    <ligand>
        <name>FMN</name>
        <dbReference type="ChEBI" id="CHEBI:58210"/>
    </ligand>
</feature>
<dbReference type="SUPFAM" id="SSF51679">
    <property type="entry name" value="Bacterial luciferase-like"/>
    <property type="match status" value="1"/>
</dbReference>
<evidence type="ECO:0000313" key="8">
    <source>
        <dbReference type="EMBL" id="CDX22049.1"/>
    </source>
</evidence>
<protein>
    <submittedName>
        <fullName evidence="8">Thermophilic desulfurizing enzyme</fullName>
    </submittedName>
</protein>
<organism evidence="8 9">
    <name type="scientific">Mesorhizobium plurifarium</name>
    <dbReference type="NCBI Taxonomy" id="69974"/>
    <lineage>
        <taxon>Bacteria</taxon>
        <taxon>Pseudomonadati</taxon>
        <taxon>Pseudomonadota</taxon>
        <taxon>Alphaproteobacteria</taxon>
        <taxon>Hyphomicrobiales</taxon>
        <taxon>Phyllobacteriaceae</taxon>
        <taxon>Mesorhizobium</taxon>
    </lineage>
</organism>
<feature type="binding site" evidence="6">
    <location>
        <position position="158"/>
    </location>
    <ligand>
        <name>FMN</name>
        <dbReference type="ChEBI" id="CHEBI:58210"/>
    </ligand>
</feature>
<evidence type="ECO:0000313" key="9">
    <source>
        <dbReference type="Proteomes" id="UP000045285"/>
    </source>
</evidence>
<dbReference type="InterPro" id="IPR036661">
    <property type="entry name" value="Luciferase-like_sf"/>
</dbReference>
<dbReference type="EMBL" id="CCMZ01000033">
    <property type="protein sequence ID" value="CDX22049.1"/>
    <property type="molecule type" value="Genomic_DNA"/>
</dbReference>
<dbReference type="InterPro" id="IPR011251">
    <property type="entry name" value="Luciferase-like_dom"/>
</dbReference>
<keyword evidence="3" id="KW-0560">Oxidoreductase</keyword>
<dbReference type="AlphaFoldDB" id="A0A090FT09"/>
<dbReference type="InterPro" id="IPR051260">
    <property type="entry name" value="Diverse_substr_monoxygenases"/>
</dbReference>
<dbReference type="GO" id="GO:0016705">
    <property type="term" value="F:oxidoreductase activity, acting on paired donors, with incorporation or reduction of molecular oxygen"/>
    <property type="evidence" value="ECO:0007669"/>
    <property type="project" value="InterPro"/>
</dbReference>
<dbReference type="NCBIfam" id="TIGR03860">
    <property type="entry name" value="FMN_nitrolo"/>
    <property type="match status" value="1"/>
</dbReference>